<keyword evidence="4" id="KW-1185">Reference proteome</keyword>
<comment type="caution">
    <text evidence="3">The sequence shown here is derived from an EMBL/GenBank/DDBJ whole genome shotgun (WGS) entry which is preliminary data.</text>
</comment>
<evidence type="ECO:0000313" key="3">
    <source>
        <dbReference type="EMBL" id="GGO55548.1"/>
    </source>
</evidence>
<dbReference type="RefSeq" id="WP_189176857.1">
    <property type="nucleotide sequence ID" value="NZ_BMNG01000017.1"/>
</dbReference>
<proteinExistence type="predicted"/>
<organism evidence="3 4">
    <name type="scientific">Streptomyces lasiicapitis</name>
    <dbReference type="NCBI Taxonomy" id="1923961"/>
    <lineage>
        <taxon>Bacteria</taxon>
        <taxon>Bacillati</taxon>
        <taxon>Actinomycetota</taxon>
        <taxon>Actinomycetes</taxon>
        <taxon>Kitasatosporales</taxon>
        <taxon>Streptomycetaceae</taxon>
        <taxon>Streptomyces</taxon>
    </lineage>
</organism>
<accession>A0ABQ2MPG6</accession>
<keyword evidence="2" id="KW-0812">Transmembrane</keyword>
<name>A0ABQ2MPG6_9ACTN</name>
<feature type="compositionally biased region" description="Basic and acidic residues" evidence="1">
    <location>
        <begin position="164"/>
        <end position="178"/>
    </location>
</feature>
<evidence type="ECO:0000313" key="4">
    <source>
        <dbReference type="Proteomes" id="UP000656881"/>
    </source>
</evidence>
<dbReference type="EMBL" id="BMNG01000017">
    <property type="protein sequence ID" value="GGO55548.1"/>
    <property type="molecule type" value="Genomic_DNA"/>
</dbReference>
<feature type="compositionally biased region" description="Pro residues" evidence="1">
    <location>
        <begin position="90"/>
        <end position="100"/>
    </location>
</feature>
<keyword evidence="2" id="KW-0472">Membrane</keyword>
<sequence>MTVAHEEPYDAVDALTLAVTDTPVPEGAHADERFMAEHAAAVADVALLREQLRIVGDALARRTEGMGPQATPTPDGGPPAPKPQRKPGSKPAPRPGPPSLPAAVPYRRPGAARRRAVLVLAAVLGVGMLGGVVWLGVESGSDMGGDADSAKGAPSLTDDQESAENGKEPGDTAHDSRSPEATVACMRLVVEGTVRSVESQPGGTRDRITLDVSRRYKPAKGPERITFPMNADVDPRLRTGDRVLLGFDKGEATPDLWSTGKQLARDREWIEKALPGSRGLKC</sequence>
<evidence type="ECO:0000256" key="1">
    <source>
        <dbReference type="SAM" id="MobiDB-lite"/>
    </source>
</evidence>
<evidence type="ECO:0000256" key="2">
    <source>
        <dbReference type="SAM" id="Phobius"/>
    </source>
</evidence>
<keyword evidence="2" id="KW-1133">Transmembrane helix</keyword>
<dbReference type="Proteomes" id="UP000656881">
    <property type="component" value="Unassembled WGS sequence"/>
</dbReference>
<feature type="region of interest" description="Disordered" evidence="1">
    <location>
        <begin position="142"/>
        <end position="181"/>
    </location>
</feature>
<reference evidence="4" key="1">
    <citation type="journal article" date="2019" name="Int. J. Syst. Evol. Microbiol.">
        <title>The Global Catalogue of Microorganisms (GCM) 10K type strain sequencing project: providing services to taxonomists for standard genome sequencing and annotation.</title>
        <authorList>
            <consortium name="The Broad Institute Genomics Platform"/>
            <consortium name="The Broad Institute Genome Sequencing Center for Infectious Disease"/>
            <person name="Wu L."/>
            <person name="Ma J."/>
        </authorList>
    </citation>
    <scope>NUCLEOTIDE SEQUENCE [LARGE SCALE GENOMIC DNA]</scope>
    <source>
        <strain evidence="4">CGMCC 4.7349</strain>
    </source>
</reference>
<gene>
    <name evidence="3" type="ORF">GCM10012286_67950</name>
</gene>
<feature type="transmembrane region" description="Helical" evidence="2">
    <location>
        <begin position="116"/>
        <end position="137"/>
    </location>
</feature>
<protein>
    <submittedName>
        <fullName evidence="3">Uncharacterized protein</fullName>
    </submittedName>
</protein>
<feature type="region of interest" description="Disordered" evidence="1">
    <location>
        <begin position="63"/>
        <end position="106"/>
    </location>
</feature>